<feature type="domain" description="Carbohydrate kinase PfkB" evidence="6">
    <location>
        <begin position="41"/>
        <end position="324"/>
    </location>
</feature>
<protein>
    <submittedName>
        <fullName evidence="7">Sugar kinase</fullName>
    </submittedName>
</protein>
<dbReference type="InterPro" id="IPR002139">
    <property type="entry name" value="Ribo/fructo_kinase"/>
</dbReference>
<dbReference type="EMBL" id="JAHHZF010000009">
    <property type="protein sequence ID" value="MBT9291371.1"/>
    <property type="molecule type" value="Genomic_DNA"/>
</dbReference>
<dbReference type="InterPro" id="IPR002173">
    <property type="entry name" value="Carboh/pur_kinase_PfkB_CS"/>
</dbReference>
<dbReference type="AlphaFoldDB" id="A0A947D8B2"/>
<evidence type="ECO:0000313" key="8">
    <source>
        <dbReference type="Proteomes" id="UP000766595"/>
    </source>
</evidence>
<comment type="caution">
    <text evidence="7">The sequence shown here is derived from an EMBL/GenBank/DDBJ whole genome shotgun (WGS) entry which is preliminary data.</text>
</comment>
<dbReference type="InterPro" id="IPR052562">
    <property type="entry name" value="Ketohexokinase-related"/>
</dbReference>
<keyword evidence="2 4" id="KW-0808">Transferase</keyword>
<dbReference type="PANTHER" id="PTHR42774">
    <property type="entry name" value="PHOSPHOTRANSFERASE SYSTEM TRANSPORT PROTEIN"/>
    <property type="match status" value="1"/>
</dbReference>
<evidence type="ECO:0000256" key="4">
    <source>
        <dbReference type="RuleBase" id="RU003704"/>
    </source>
</evidence>
<dbReference type="RefSeq" id="WP_261969917.1">
    <property type="nucleotide sequence ID" value="NZ_JAHHZF010000009.1"/>
</dbReference>
<feature type="compositionally biased region" description="Polar residues" evidence="5">
    <location>
        <begin position="21"/>
        <end position="30"/>
    </location>
</feature>
<feature type="region of interest" description="Disordered" evidence="5">
    <location>
        <begin position="12"/>
        <end position="38"/>
    </location>
</feature>
<keyword evidence="3 4" id="KW-0418">Kinase</keyword>
<comment type="similarity">
    <text evidence="1 4">Belongs to the carbohydrate kinase PfkB family.</text>
</comment>
<organism evidence="7 8">
    <name type="scientific">Prosthecodimorpha staleyi</name>
    <dbReference type="NCBI Taxonomy" id="2840188"/>
    <lineage>
        <taxon>Bacteria</taxon>
        <taxon>Pseudomonadati</taxon>
        <taxon>Pseudomonadota</taxon>
        <taxon>Alphaproteobacteria</taxon>
        <taxon>Hyphomicrobiales</taxon>
        <taxon>Ancalomicrobiaceae</taxon>
        <taxon>Prosthecodimorpha</taxon>
    </lineage>
</organism>
<dbReference type="PROSITE" id="PS00584">
    <property type="entry name" value="PFKB_KINASES_2"/>
    <property type="match status" value="1"/>
</dbReference>
<keyword evidence="8" id="KW-1185">Reference proteome</keyword>
<dbReference type="PRINTS" id="PR00990">
    <property type="entry name" value="RIBOKINASE"/>
</dbReference>
<dbReference type="Pfam" id="PF00294">
    <property type="entry name" value="PfkB"/>
    <property type="match status" value="1"/>
</dbReference>
<dbReference type="Proteomes" id="UP000766595">
    <property type="component" value="Unassembled WGS sequence"/>
</dbReference>
<dbReference type="PANTHER" id="PTHR42774:SF3">
    <property type="entry name" value="KETOHEXOKINASE"/>
    <property type="match status" value="1"/>
</dbReference>
<evidence type="ECO:0000256" key="5">
    <source>
        <dbReference type="SAM" id="MobiDB-lite"/>
    </source>
</evidence>
<dbReference type="Gene3D" id="3.40.1190.20">
    <property type="match status" value="1"/>
</dbReference>
<evidence type="ECO:0000256" key="3">
    <source>
        <dbReference type="ARBA" id="ARBA00022777"/>
    </source>
</evidence>
<dbReference type="InterPro" id="IPR029056">
    <property type="entry name" value="Ribokinase-like"/>
</dbReference>
<dbReference type="SUPFAM" id="SSF53613">
    <property type="entry name" value="Ribokinase-like"/>
    <property type="match status" value="1"/>
</dbReference>
<evidence type="ECO:0000256" key="1">
    <source>
        <dbReference type="ARBA" id="ARBA00010688"/>
    </source>
</evidence>
<sequence>MDHAINKFVVQIHETDENHPSRSNRQTGTMTAPPAADRRPRLAVAGAAGHDLIYRVDAFPARGSKTIAADFASVGGGSAANAAVAAQRLGAAVRLVCPLGDDMVGAMIARDLAAEGIDLAAVVIAGGHSPVTTAIVEPDGERTVLSWRTPGGPPPPILDPDGLAAGSDAVLADDRFLDFVEPLLAAARRRGRPAVLDGDRADGLPPAALAWPSHAILSAACLAATTGQRDPADGLRAAARTTDAFLAVTLGARGVVWLDRAGTIRHLAAPAIAAVDTLGAGDVFHGAFALALAEERAEAEALGFAAVAAALKCRRFGGRAGAPTRAELDAFLQDRAD</sequence>
<evidence type="ECO:0000313" key="7">
    <source>
        <dbReference type="EMBL" id="MBT9291371.1"/>
    </source>
</evidence>
<reference evidence="7 8" key="1">
    <citation type="submission" date="2021-06" db="EMBL/GenBank/DDBJ databases">
        <authorList>
            <person name="Grouzdev D.S."/>
            <person name="Koziaeva V."/>
        </authorList>
    </citation>
    <scope>NUCLEOTIDE SEQUENCE [LARGE SCALE GENOMIC DNA]</scope>
    <source>
        <strain evidence="7 8">22</strain>
    </source>
</reference>
<name>A0A947D8B2_9HYPH</name>
<accession>A0A947D8B2</accession>
<evidence type="ECO:0000259" key="6">
    <source>
        <dbReference type="Pfam" id="PF00294"/>
    </source>
</evidence>
<gene>
    <name evidence="7" type="ORF">KL771_18025</name>
</gene>
<evidence type="ECO:0000256" key="2">
    <source>
        <dbReference type="ARBA" id="ARBA00022679"/>
    </source>
</evidence>
<dbReference type="InterPro" id="IPR011611">
    <property type="entry name" value="PfkB_dom"/>
</dbReference>
<proteinExistence type="inferred from homology"/>
<dbReference type="GO" id="GO:0016301">
    <property type="term" value="F:kinase activity"/>
    <property type="evidence" value="ECO:0007669"/>
    <property type="project" value="UniProtKB-KW"/>
</dbReference>